<reference evidence="2 3" key="1">
    <citation type="submission" date="2020-02" db="EMBL/GenBank/DDBJ databases">
        <authorList>
            <person name="Ferguson B K."/>
        </authorList>
    </citation>
    <scope>NUCLEOTIDE SEQUENCE [LARGE SCALE GENOMIC DNA]</scope>
</reference>
<keyword evidence="3" id="KW-1185">Reference proteome</keyword>
<organism evidence="2 3">
    <name type="scientific">Nesidiocoris tenuis</name>
    <dbReference type="NCBI Taxonomy" id="355587"/>
    <lineage>
        <taxon>Eukaryota</taxon>
        <taxon>Metazoa</taxon>
        <taxon>Ecdysozoa</taxon>
        <taxon>Arthropoda</taxon>
        <taxon>Hexapoda</taxon>
        <taxon>Insecta</taxon>
        <taxon>Pterygota</taxon>
        <taxon>Neoptera</taxon>
        <taxon>Paraneoptera</taxon>
        <taxon>Hemiptera</taxon>
        <taxon>Heteroptera</taxon>
        <taxon>Panheteroptera</taxon>
        <taxon>Cimicomorpha</taxon>
        <taxon>Miridae</taxon>
        <taxon>Dicyphina</taxon>
        <taxon>Nesidiocoris</taxon>
    </lineage>
</organism>
<gene>
    <name evidence="2" type="ORF">NTEN_LOCUS5631</name>
</gene>
<proteinExistence type="predicted"/>
<dbReference type="AlphaFoldDB" id="A0A6H5G910"/>
<sequence>MRAGRLPGDRQTGGRKSETSQIQGESPKLEFIPIGMKYKIKKSDAVLTSSRPPINHSHPDYPFDLDYQLGHQSNQHESSNQNVVKAN</sequence>
<evidence type="ECO:0000313" key="3">
    <source>
        <dbReference type="Proteomes" id="UP000479000"/>
    </source>
</evidence>
<dbReference type="EMBL" id="CADCXU010008683">
    <property type="protein sequence ID" value="CAA9999348.1"/>
    <property type="molecule type" value="Genomic_DNA"/>
</dbReference>
<feature type="region of interest" description="Disordered" evidence="1">
    <location>
        <begin position="1"/>
        <end position="28"/>
    </location>
</feature>
<evidence type="ECO:0000256" key="1">
    <source>
        <dbReference type="SAM" id="MobiDB-lite"/>
    </source>
</evidence>
<name>A0A6H5G910_9HEMI</name>
<evidence type="ECO:0000313" key="2">
    <source>
        <dbReference type="EMBL" id="CAA9999348.1"/>
    </source>
</evidence>
<protein>
    <submittedName>
        <fullName evidence="2">Uncharacterized protein</fullName>
    </submittedName>
</protein>
<dbReference type="Proteomes" id="UP000479000">
    <property type="component" value="Unassembled WGS sequence"/>
</dbReference>
<feature type="region of interest" description="Disordered" evidence="1">
    <location>
        <begin position="45"/>
        <end position="87"/>
    </location>
</feature>
<feature type="compositionally biased region" description="Polar residues" evidence="1">
    <location>
        <begin position="70"/>
        <end position="87"/>
    </location>
</feature>
<feature type="non-terminal residue" evidence="2">
    <location>
        <position position="87"/>
    </location>
</feature>
<accession>A0A6H5G910</accession>